<dbReference type="PANTHER" id="PTHR17224">
    <property type="entry name" value="PEPTIDYL-TRNA HYDROLASE"/>
    <property type="match status" value="1"/>
</dbReference>
<dbReference type="Pfam" id="PF01195">
    <property type="entry name" value="Pept_tRNA_hydro"/>
    <property type="match status" value="1"/>
</dbReference>
<evidence type="ECO:0000256" key="3">
    <source>
        <dbReference type="ARBA" id="ARBA00022801"/>
    </source>
</evidence>
<keyword evidence="4" id="KW-0694">RNA-binding</keyword>
<dbReference type="EC" id="3.1.1.29" evidence="1"/>
<evidence type="ECO:0000256" key="5">
    <source>
        <dbReference type="ARBA" id="ARBA00038063"/>
    </source>
</evidence>
<dbReference type="PROSITE" id="PS01195">
    <property type="entry name" value="PEPT_TRNA_HYDROL_1"/>
    <property type="match status" value="1"/>
</dbReference>
<protein>
    <recommendedName>
        <fullName evidence="1">peptidyl-tRNA hydrolase</fullName>
        <ecNumber evidence="1">3.1.1.29</ecNumber>
    </recommendedName>
</protein>
<dbReference type="NCBIfam" id="TIGR00447">
    <property type="entry name" value="pth"/>
    <property type="match status" value="1"/>
</dbReference>
<dbReference type="InterPro" id="IPR001328">
    <property type="entry name" value="Pept_tRNA_hydro"/>
</dbReference>
<proteinExistence type="inferred from homology"/>
<keyword evidence="2" id="KW-0820">tRNA-binding</keyword>
<comment type="similarity">
    <text evidence="5">Belongs to the PTH family.</text>
</comment>
<gene>
    <name evidence="6" type="ORF">MNBD_NITROSPINAE05-984</name>
</gene>
<dbReference type="FunFam" id="3.40.50.1470:FF:000001">
    <property type="entry name" value="Peptidyl-tRNA hydrolase"/>
    <property type="match status" value="1"/>
</dbReference>
<keyword evidence="3 6" id="KW-0378">Hydrolase</keyword>
<accession>A0A3B1CVQ1</accession>
<dbReference type="CDD" id="cd00462">
    <property type="entry name" value="PTH"/>
    <property type="match status" value="1"/>
</dbReference>
<dbReference type="InterPro" id="IPR018171">
    <property type="entry name" value="Pept_tRNA_hydro_CS"/>
</dbReference>
<organism evidence="6">
    <name type="scientific">hydrothermal vent metagenome</name>
    <dbReference type="NCBI Taxonomy" id="652676"/>
    <lineage>
        <taxon>unclassified sequences</taxon>
        <taxon>metagenomes</taxon>
        <taxon>ecological metagenomes</taxon>
    </lineage>
</organism>
<dbReference type="Gene3D" id="3.40.50.1470">
    <property type="entry name" value="Peptidyl-tRNA hydrolase"/>
    <property type="match status" value="1"/>
</dbReference>
<sequence>MFLILGLGNPGPRYELTRHNAGFLVADNLAEKHGIELGRHKYRCQYGEGEVCGVSVMIAKPLTYMNESGKSAKAILSALKINPDQIIVVHDDIDLPLGKVKQKSQGGDGGQLGIRSIAGTLRTREFHRVRVGIGRPEDRDDIVDYVLSSFQEEEMPILNEVIEQAVDAVETTLMELNNRTL</sequence>
<dbReference type="AlphaFoldDB" id="A0A3B1CVQ1"/>
<reference evidence="6" key="1">
    <citation type="submission" date="2018-06" db="EMBL/GenBank/DDBJ databases">
        <authorList>
            <person name="Zhirakovskaya E."/>
        </authorList>
    </citation>
    <scope>NUCLEOTIDE SEQUENCE</scope>
</reference>
<evidence type="ECO:0000256" key="2">
    <source>
        <dbReference type="ARBA" id="ARBA00022555"/>
    </source>
</evidence>
<dbReference type="InterPro" id="IPR036416">
    <property type="entry name" value="Pept_tRNA_hydro_sf"/>
</dbReference>
<dbReference type="EMBL" id="UOGG01000010">
    <property type="protein sequence ID" value="VAX26730.1"/>
    <property type="molecule type" value="Genomic_DNA"/>
</dbReference>
<dbReference type="PANTHER" id="PTHR17224:SF1">
    <property type="entry name" value="PEPTIDYL-TRNA HYDROLASE"/>
    <property type="match status" value="1"/>
</dbReference>
<evidence type="ECO:0000313" key="6">
    <source>
        <dbReference type="EMBL" id="VAX26730.1"/>
    </source>
</evidence>
<name>A0A3B1CVQ1_9ZZZZ</name>
<evidence type="ECO:0000256" key="1">
    <source>
        <dbReference type="ARBA" id="ARBA00013260"/>
    </source>
</evidence>
<dbReference type="HAMAP" id="MF_00083">
    <property type="entry name" value="Pept_tRNA_hydro_bact"/>
    <property type="match status" value="1"/>
</dbReference>
<dbReference type="GO" id="GO:0000049">
    <property type="term" value="F:tRNA binding"/>
    <property type="evidence" value="ECO:0007669"/>
    <property type="project" value="UniProtKB-KW"/>
</dbReference>
<evidence type="ECO:0000256" key="4">
    <source>
        <dbReference type="ARBA" id="ARBA00022884"/>
    </source>
</evidence>
<dbReference type="SUPFAM" id="SSF53178">
    <property type="entry name" value="Peptidyl-tRNA hydrolase-like"/>
    <property type="match status" value="1"/>
</dbReference>
<dbReference type="GO" id="GO:0004045">
    <property type="term" value="F:peptidyl-tRNA hydrolase activity"/>
    <property type="evidence" value="ECO:0007669"/>
    <property type="project" value="UniProtKB-EC"/>
</dbReference>